<dbReference type="PANTHER" id="PTHR42904:SF6">
    <property type="entry name" value="NAD-CAPPED RNA HYDROLASE NUDT12"/>
    <property type="match status" value="1"/>
</dbReference>
<evidence type="ECO:0000256" key="7">
    <source>
        <dbReference type="ARBA" id="ARBA00022842"/>
    </source>
</evidence>
<keyword evidence="7" id="KW-0460">Magnesium</keyword>
<protein>
    <recommendedName>
        <fullName evidence="4">NAD(+) diphosphatase</fullName>
        <ecNumber evidence="4">3.6.1.22</ecNumber>
    </recommendedName>
</protein>
<dbReference type="GO" id="GO:0005829">
    <property type="term" value="C:cytosol"/>
    <property type="evidence" value="ECO:0007669"/>
    <property type="project" value="TreeGrafter"/>
</dbReference>
<dbReference type="GO" id="GO:0110153">
    <property type="term" value="F:RNA NAD-cap (NMN-forming) hydrolase activity"/>
    <property type="evidence" value="ECO:0007669"/>
    <property type="project" value="RHEA"/>
</dbReference>
<dbReference type="Gene3D" id="3.90.79.20">
    <property type="match status" value="1"/>
</dbReference>
<dbReference type="RefSeq" id="WP_026647192.1">
    <property type="nucleotide sequence ID" value="NZ_JGZL01000001.1"/>
</dbReference>
<dbReference type="InterPro" id="IPR000086">
    <property type="entry name" value="NUDIX_hydrolase_dom"/>
</dbReference>
<dbReference type="EMBL" id="JGZL01000001">
    <property type="protein sequence ID" value="KFI90770.1"/>
    <property type="molecule type" value="Genomic_DNA"/>
</dbReference>
<evidence type="ECO:0000256" key="4">
    <source>
        <dbReference type="ARBA" id="ARBA00012381"/>
    </source>
</evidence>
<dbReference type="eggNOG" id="COG2816">
    <property type="taxonomic scope" value="Bacteria"/>
</dbReference>
<evidence type="ECO:0000313" key="12">
    <source>
        <dbReference type="Proteomes" id="UP000029078"/>
    </source>
</evidence>
<keyword evidence="8" id="KW-0520">NAD</keyword>
<organism evidence="11 12">
    <name type="scientific">Bifidobacterium ruminantium</name>
    <dbReference type="NCBI Taxonomy" id="78346"/>
    <lineage>
        <taxon>Bacteria</taxon>
        <taxon>Bacillati</taxon>
        <taxon>Actinomycetota</taxon>
        <taxon>Actinomycetes</taxon>
        <taxon>Bifidobacteriales</taxon>
        <taxon>Bifidobacteriaceae</taxon>
        <taxon>Bifidobacterium</taxon>
    </lineage>
</organism>
<accession>A0A087D5H0</accession>
<dbReference type="InterPro" id="IPR015376">
    <property type="entry name" value="Znr_NADH_PPase"/>
</dbReference>
<dbReference type="InterPro" id="IPR015797">
    <property type="entry name" value="NUDIX_hydrolase-like_dom_sf"/>
</dbReference>
<keyword evidence="12" id="KW-1185">Reference proteome</keyword>
<reference evidence="11 12" key="1">
    <citation type="submission" date="2014-03" db="EMBL/GenBank/DDBJ databases">
        <title>Genomics of Bifidobacteria.</title>
        <authorList>
            <person name="Ventura M."/>
            <person name="Milani C."/>
            <person name="Lugli G.A."/>
        </authorList>
    </citation>
    <scope>NUCLEOTIDE SEQUENCE [LARGE SCALE GENOMIC DNA]</scope>
    <source>
        <strain evidence="11 12">LMG 21811</strain>
    </source>
</reference>
<keyword evidence="6 11" id="KW-0378">Hydrolase</keyword>
<dbReference type="EC" id="3.6.1.22" evidence="4"/>
<evidence type="ECO:0000256" key="8">
    <source>
        <dbReference type="ARBA" id="ARBA00023027"/>
    </source>
</evidence>
<dbReference type="PANTHER" id="PTHR42904">
    <property type="entry name" value="NUDIX HYDROLASE, NUDC SUBFAMILY"/>
    <property type="match status" value="1"/>
</dbReference>
<comment type="similarity">
    <text evidence="3">Belongs to the Nudix hydrolase family. NudC subfamily.</text>
</comment>
<dbReference type="GO" id="GO:0006742">
    <property type="term" value="P:NADP+ catabolic process"/>
    <property type="evidence" value="ECO:0007669"/>
    <property type="project" value="TreeGrafter"/>
</dbReference>
<dbReference type="NCBIfam" id="NF001299">
    <property type="entry name" value="PRK00241.1"/>
    <property type="match status" value="1"/>
</dbReference>
<dbReference type="InterPro" id="IPR020084">
    <property type="entry name" value="NUDIX_hydrolase_CS"/>
</dbReference>
<dbReference type="Gene3D" id="3.90.79.10">
    <property type="entry name" value="Nucleoside Triphosphate Pyrophosphohydrolase"/>
    <property type="match status" value="1"/>
</dbReference>
<evidence type="ECO:0000313" key="11">
    <source>
        <dbReference type="EMBL" id="KFI90770.1"/>
    </source>
</evidence>
<dbReference type="PROSITE" id="PS00893">
    <property type="entry name" value="NUDIX_BOX"/>
    <property type="match status" value="1"/>
</dbReference>
<dbReference type="Pfam" id="PF00293">
    <property type="entry name" value="NUDIX"/>
    <property type="match status" value="1"/>
</dbReference>
<evidence type="ECO:0000256" key="6">
    <source>
        <dbReference type="ARBA" id="ARBA00022801"/>
    </source>
</evidence>
<sequence length="367" mass="39622">MSMFSPLALTQALPFLPLAQGDIDYEVARRGEPDLFAKVLAEPATKVILVKDGKVAVPHGQGAIADYANVNMRLAQLPGAYVSAELESHPSALAMFLGTYGGRLGGHVVAVDVTRVRPASESAAMAETTRGGGVDDAFAEVRPSRSQAKTTKSLLENAATRFDWVDLRGFAPHASAREAGQATSAISLSVWHARQRHCPTCGAPVEPALGGWAQRCTSEADGNRLLFPRIEPAVITAIVDHDDRLLLQHNSAWENSGLYSVSAGFVEAGENLEHACRREAKEEVGIEIGELKYLGSQPWPFPASLMMAFKGVAVNTDVCVDGEETLTARWVTRDEYMNELVSGRMEAPGKATIARYMIEEWLGHDLP</sequence>
<evidence type="ECO:0000256" key="2">
    <source>
        <dbReference type="ARBA" id="ARBA00001947"/>
    </source>
</evidence>
<dbReference type="InterPro" id="IPR050241">
    <property type="entry name" value="NAD-cap_RNA_hydrolase_NudC"/>
</dbReference>
<dbReference type="CDD" id="cd03429">
    <property type="entry name" value="NUDIX_NADH_pyrophosphatase_Nudt13"/>
    <property type="match status" value="1"/>
</dbReference>
<gene>
    <name evidence="11" type="ORF">BRUM_0014</name>
</gene>
<dbReference type="STRING" id="78346.BRUM_0014"/>
<evidence type="ECO:0000256" key="3">
    <source>
        <dbReference type="ARBA" id="ARBA00009595"/>
    </source>
</evidence>
<dbReference type="InterPro" id="IPR049734">
    <property type="entry name" value="NudC-like_C"/>
</dbReference>
<proteinExistence type="inferred from homology"/>
<comment type="cofactor">
    <cofactor evidence="1">
        <name>Mg(2+)</name>
        <dbReference type="ChEBI" id="CHEBI:18420"/>
    </cofactor>
</comment>
<dbReference type="GO" id="GO:0019677">
    <property type="term" value="P:NAD+ catabolic process"/>
    <property type="evidence" value="ECO:0007669"/>
    <property type="project" value="TreeGrafter"/>
</dbReference>
<feature type="domain" description="Nudix hydrolase" evidence="10">
    <location>
        <begin position="228"/>
        <end position="359"/>
    </location>
</feature>
<comment type="cofactor">
    <cofactor evidence="2">
        <name>Zn(2+)</name>
        <dbReference type="ChEBI" id="CHEBI:29105"/>
    </cofactor>
</comment>
<keyword evidence="5" id="KW-0479">Metal-binding</keyword>
<dbReference type="AlphaFoldDB" id="A0A087D5H0"/>
<dbReference type="Pfam" id="PF09297">
    <property type="entry name" value="Zn_ribbon_NUD"/>
    <property type="match status" value="1"/>
</dbReference>
<comment type="caution">
    <text evidence="11">The sequence shown here is derived from an EMBL/GenBank/DDBJ whole genome shotgun (WGS) entry which is preliminary data.</text>
</comment>
<evidence type="ECO:0000259" key="10">
    <source>
        <dbReference type="PROSITE" id="PS51462"/>
    </source>
</evidence>
<dbReference type="GO" id="GO:0046872">
    <property type="term" value="F:metal ion binding"/>
    <property type="evidence" value="ECO:0007669"/>
    <property type="project" value="UniProtKB-KW"/>
</dbReference>
<evidence type="ECO:0000256" key="5">
    <source>
        <dbReference type="ARBA" id="ARBA00022723"/>
    </source>
</evidence>
<dbReference type="SUPFAM" id="SSF55811">
    <property type="entry name" value="Nudix"/>
    <property type="match status" value="1"/>
</dbReference>
<dbReference type="GO" id="GO:0035529">
    <property type="term" value="F:NADH pyrophosphatase activity"/>
    <property type="evidence" value="ECO:0007669"/>
    <property type="project" value="TreeGrafter"/>
</dbReference>
<dbReference type="PROSITE" id="PS51462">
    <property type="entry name" value="NUDIX"/>
    <property type="match status" value="1"/>
</dbReference>
<evidence type="ECO:0000256" key="1">
    <source>
        <dbReference type="ARBA" id="ARBA00001946"/>
    </source>
</evidence>
<dbReference type="Proteomes" id="UP000029078">
    <property type="component" value="Unassembled WGS sequence"/>
</dbReference>
<name>A0A087D5H0_BIFRU</name>
<evidence type="ECO:0000256" key="9">
    <source>
        <dbReference type="ARBA" id="ARBA00023679"/>
    </source>
</evidence>
<comment type="catalytic activity">
    <reaction evidence="9">
        <text>a 5'-end NAD(+)-phospho-ribonucleoside in mRNA + H2O = a 5'-end phospho-adenosine-phospho-ribonucleoside in mRNA + beta-nicotinamide D-ribonucleotide + 2 H(+)</text>
        <dbReference type="Rhea" id="RHEA:60876"/>
        <dbReference type="Rhea" id="RHEA-COMP:15698"/>
        <dbReference type="Rhea" id="RHEA-COMP:15719"/>
        <dbReference type="ChEBI" id="CHEBI:14649"/>
        <dbReference type="ChEBI" id="CHEBI:15377"/>
        <dbReference type="ChEBI" id="CHEBI:15378"/>
        <dbReference type="ChEBI" id="CHEBI:144029"/>
        <dbReference type="ChEBI" id="CHEBI:144051"/>
    </reaction>
    <physiologicalReaction direction="left-to-right" evidence="9">
        <dbReference type="Rhea" id="RHEA:60877"/>
    </physiologicalReaction>
</comment>